<feature type="compositionally biased region" description="Pro residues" evidence="1">
    <location>
        <begin position="54"/>
        <end position="63"/>
    </location>
</feature>
<proteinExistence type="predicted"/>
<reference evidence="2" key="1">
    <citation type="submission" date="2019-11" db="UniProtKB">
        <authorList>
            <consortium name="WormBaseParasite"/>
        </authorList>
    </citation>
    <scope>IDENTIFICATION</scope>
</reference>
<evidence type="ECO:0000313" key="2">
    <source>
        <dbReference type="WBParaSite" id="MCU_000977-RD"/>
    </source>
</evidence>
<dbReference type="WBParaSite" id="MCU_000977-RD">
    <property type="protein sequence ID" value="MCU_000977-RD"/>
    <property type="gene ID" value="MCU_000977"/>
</dbReference>
<protein>
    <submittedName>
        <fullName evidence="2">PKD_channel domain-containing protein</fullName>
    </submittedName>
</protein>
<accession>A0A5K3EJE2</accession>
<name>A0A5K3EJE2_MESCO</name>
<dbReference type="AlphaFoldDB" id="A0A5K3EJE2"/>
<feature type="region of interest" description="Disordered" evidence="1">
    <location>
        <begin position="50"/>
        <end position="102"/>
    </location>
</feature>
<feature type="compositionally biased region" description="Polar residues" evidence="1">
    <location>
        <begin position="82"/>
        <end position="94"/>
    </location>
</feature>
<evidence type="ECO:0000256" key="1">
    <source>
        <dbReference type="SAM" id="MobiDB-lite"/>
    </source>
</evidence>
<sequence>MLLVMALYKFRTTTTMTSIVRCGTLSHKTSHRDYPLRRRSTIVGWRVRTRAARPPNPQPPRPCPVNTLQPHRRPRQRPQVAPATTTRLSAQDTGVSRFGGCR</sequence>
<organism evidence="2">
    <name type="scientific">Mesocestoides corti</name>
    <name type="common">Flatworm</name>
    <dbReference type="NCBI Taxonomy" id="53468"/>
    <lineage>
        <taxon>Eukaryota</taxon>
        <taxon>Metazoa</taxon>
        <taxon>Spiralia</taxon>
        <taxon>Lophotrochozoa</taxon>
        <taxon>Platyhelminthes</taxon>
        <taxon>Cestoda</taxon>
        <taxon>Eucestoda</taxon>
        <taxon>Cyclophyllidea</taxon>
        <taxon>Mesocestoididae</taxon>
        <taxon>Mesocestoides</taxon>
    </lineage>
</organism>